<protein>
    <submittedName>
        <fullName evidence="11">Triose-phosphate transporter family-domain-containing protein</fullName>
    </submittedName>
</protein>
<feature type="transmembrane region" description="Helical" evidence="9">
    <location>
        <begin position="412"/>
        <end position="430"/>
    </location>
</feature>
<evidence type="ECO:0000256" key="1">
    <source>
        <dbReference type="ARBA" id="ARBA00003420"/>
    </source>
</evidence>
<dbReference type="PANTHER" id="PTHR11132">
    <property type="entry name" value="SOLUTE CARRIER FAMILY 35"/>
    <property type="match status" value="1"/>
</dbReference>
<feature type="compositionally biased region" description="Basic and acidic residues" evidence="8">
    <location>
        <begin position="126"/>
        <end position="149"/>
    </location>
</feature>
<feature type="transmembrane region" description="Helical" evidence="9">
    <location>
        <begin position="375"/>
        <end position="400"/>
    </location>
</feature>
<feature type="transmembrane region" description="Helical" evidence="9">
    <location>
        <begin position="240"/>
        <end position="265"/>
    </location>
</feature>
<gene>
    <name evidence="11" type="ORF">QBC33DRAFT_534748</name>
</gene>
<feature type="domain" description="Sugar phosphate transporter" evidence="10">
    <location>
        <begin position="212"/>
        <end position="524"/>
    </location>
</feature>
<evidence type="ECO:0000313" key="12">
    <source>
        <dbReference type="Proteomes" id="UP001244011"/>
    </source>
</evidence>
<evidence type="ECO:0000256" key="5">
    <source>
        <dbReference type="ARBA" id="ARBA00022692"/>
    </source>
</evidence>
<evidence type="ECO:0000256" key="7">
    <source>
        <dbReference type="ARBA" id="ARBA00023136"/>
    </source>
</evidence>
<evidence type="ECO:0000256" key="8">
    <source>
        <dbReference type="SAM" id="MobiDB-lite"/>
    </source>
</evidence>
<feature type="transmembrane region" description="Helical" evidence="9">
    <location>
        <begin position="450"/>
        <end position="473"/>
    </location>
</feature>
<comment type="function">
    <text evidence="1">Involved in the import of GDP-mannose from the cytoplasm into the Golgi lumen.</text>
</comment>
<evidence type="ECO:0000259" key="10">
    <source>
        <dbReference type="Pfam" id="PF03151"/>
    </source>
</evidence>
<evidence type="ECO:0000256" key="2">
    <source>
        <dbReference type="ARBA" id="ARBA00004477"/>
    </source>
</evidence>
<evidence type="ECO:0000256" key="4">
    <source>
        <dbReference type="ARBA" id="ARBA00011182"/>
    </source>
</evidence>
<organism evidence="11 12">
    <name type="scientific">Phialemonium atrogriseum</name>
    <dbReference type="NCBI Taxonomy" id="1093897"/>
    <lineage>
        <taxon>Eukaryota</taxon>
        <taxon>Fungi</taxon>
        <taxon>Dikarya</taxon>
        <taxon>Ascomycota</taxon>
        <taxon>Pezizomycotina</taxon>
        <taxon>Sordariomycetes</taxon>
        <taxon>Sordariomycetidae</taxon>
        <taxon>Cephalothecales</taxon>
        <taxon>Cephalothecaceae</taxon>
        <taxon>Phialemonium</taxon>
    </lineage>
</organism>
<comment type="subunit">
    <text evidence="4">Homooligomer.</text>
</comment>
<feature type="compositionally biased region" description="Acidic residues" evidence="8">
    <location>
        <begin position="563"/>
        <end position="572"/>
    </location>
</feature>
<feature type="compositionally biased region" description="Low complexity" evidence="8">
    <location>
        <begin position="552"/>
        <end position="562"/>
    </location>
</feature>
<feature type="transmembrane region" description="Helical" evidence="9">
    <location>
        <begin position="208"/>
        <end position="228"/>
    </location>
</feature>
<comment type="subcellular location">
    <subcellularLocation>
        <location evidence="2">Endoplasmic reticulum membrane</location>
        <topology evidence="2">Multi-pass membrane protein</topology>
    </subcellularLocation>
</comment>
<dbReference type="InterPro" id="IPR050186">
    <property type="entry name" value="TPT_transporter"/>
</dbReference>
<evidence type="ECO:0000256" key="3">
    <source>
        <dbReference type="ARBA" id="ARBA00010425"/>
    </source>
</evidence>
<feature type="transmembrane region" description="Helical" evidence="9">
    <location>
        <begin position="350"/>
        <end position="369"/>
    </location>
</feature>
<feature type="transmembrane region" description="Helical" evidence="9">
    <location>
        <begin position="319"/>
        <end position="343"/>
    </location>
</feature>
<name>A0AAJ0FPQ1_9PEZI</name>
<keyword evidence="5 9" id="KW-0812">Transmembrane</keyword>
<evidence type="ECO:0000256" key="9">
    <source>
        <dbReference type="SAM" id="Phobius"/>
    </source>
</evidence>
<comment type="similarity">
    <text evidence="3">Belongs to the TPT transporter family. SLC35D subfamily.</text>
</comment>
<feature type="compositionally biased region" description="Polar residues" evidence="8">
    <location>
        <begin position="594"/>
        <end position="605"/>
    </location>
</feature>
<reference evidence="11" key="1">
    <citation type="submission" date="2023-06" db="EMBL/GenBank/DDBJ databases">
        <title>Genome-scale phylogeny and comparative genomics of the fungal order Sordariales.</title>
        <authorList>
            <consortium name="Lawrence Berkeley National Laboratory"/>
            <person name="Hensen N."/>
            <person name="Bonometti L."/>
            <person name="Westerberg I."/>
            <person name="Brannstrom I.O."/>
            <person name="Guillou S."/>
            <person name="Cros-Aarteil S."/>
            <person name="Calhoun S."/>
            <person name="Haridas S."/>
            <person name="Kuo A."/>
            <person name="Mondo S."/>
            <person name="Pangilinan J."/>
            <person name="Riley R."/>
            <person name="Labutti K."/>
            <person name="Andreopoulos B."/>
            <person name="Lipzen A."/>
            <person name="Chen C."/>
            <person name="Yanf M."/>
            <person name="Daum C."/>
            <person name="Ng V."/>
            <person name="Clum A."/>
            <person name="Steindorff A."/>
            <person name="Ohm R."/>
            <person name="Martin F."/>
            <person name="Silar P."/>
            <person name="Natvig D."/>
            <person name="Lalanne C."/>
            <person name="Gautier V."/>
            <person name="Ament-Velasquez S.L."/>
            <person name="Kruys A."/>
            <person name="Hutchinson M.I."/>
            <person name="Powell A.J."/>
            <person name="Barry K."/>
            <person name="Miller A.N."/>
            <person name="Grigoriev I.V."/>
            <person name="Debuchy R."/>
            <person name="Gladieux P."/>
            <person name="Thoren M.H."/>
            <person name="Johannesson H."/>
        </authorList>
    </citation>
    <scope>NUCLEOTIDE SEQUENCE</scope>
    <source>
        <strain evidence="11">8032-3</strain>
    </source>
</reference>
<feature type="transmembrane region" description="Helical" evidence="9">
    <location>
        <begin position="480"/>
        <end position="501"/>
    </location>
</feature>
<feature type="transmembrane region" description="Helical" evidence="9">
    <location>
        <begin position="295"/>
        <end position="313"/>
    </location>
</feature>
<dbReference type="Pfam" id="PF03151">
    <property type="entry name" value="TPT"/>
    <property type="match status" value="1"/>
</dbReference>
<dbReference type="EMBL" id="MU839005">
    <property type="protein sequence ID" value="KAK1768375.1"/>
    <property type="molecule type" value="Genomic_DNA"/>
</dbReference>
<dbReference type="InterPro" id="IPR004853">
    <property type="entry name" value="Sugar_P_trans_dom"/>
</dbReference>
<feature type="region of interest" description="Disordered" evidence="8">
    <location>
        <begin position="1"/>
        <end position="182"/>
    </location>
</feature>
<dbReference type="AlphaFoldDB" id="A0AAJ0FPQ1"/>
<dbReference type="RefSeq" id="XP_060284588.1">
    <property type="nucleotide sequence ID" value="XM_060427560.1"/>
</dbReference>
<feature type="compositionally biased region" description="Polar residues" evidence="8">
    <location>
        <begin position="99"/>
        <end position="125"/>
    </location>
</feature>
<sequence>MSLPFPSDRRGTPPTAPPPRIDPNSTTFLSVSTSSTRPQPISTSRALGDLNLPTDPWPAGPSDNWTYPDAASAPVTLRSDDIEMDPIAPAAHRRRRSSLKNPANSGTNQSGSSRPTASSVRNQLSAHEEPKILEVDDETDASRTDERGNDSLSDEDLHDDEEAGLTGEDKRRKQRKKRRNTRLDQRVVRERITAQEKKEADQTVARRLLVNGVLIGLWYFFSLLISLYNKWMFDKDKLNFPFPLFTTAVHMIVQFSLASLTLYFIPSFRPENAHRSDLGQSRHEPDRPIMSKMFYFTRIAPCGVATGLDIGLGNTSLKFITLTFYTMCKSSSLAFVLVFAFLFRLESPTWRLIAIIATMTAGVVMMVAGEVEFKMGGFLLVISAAFFSGFRWALTQILLLRNPATSNPFSSIFFLAPVMFLSLIVIAIPAEGFPALLQGIGTLANEWGPILTPMLIVFPGAIAFMMTAAEFALLQRTSVVTLSIAGIFKEAVTISAAAIVFGDTLTVVNVSGLLVTLGAIAAYNWLKIAKMREEAQAEAHRSHMAGNKEVDSNGFSSSSTSGGDEDADDGGEDTGLLRHSTDAEDNAFAVDGDTISSPELVSNLNKKSERED</sequence>
<accession>A0AAJ0FPQ1</accession>
<feature type="compositionally biased region" description="Acidic residues" evidence="8">
    <location>
        <begin position="152"/>
        <end position="163"/>
    </location>
</feature>
<keyword evidence="12" id="KW-1185">Reference proteome</keyword>
<keyword evidence="7 9" id="KW-0472">Membrane</keyword>
<comment type="caution">
    <text evidence="11">The sequence shown here is derived from an EMBL/GenBank/DDBJ whole genome shotgun (WGS) entry which is preliminary data.</text>
</comment>
<evidence type="ECO:0000256" key="6">
    <source>
        <dbReference type="ARBA" id="ARBA00022989"/>
    </source>
</evidence>
<feature type="compositionally biased region" description="Low complexity" evidence="8">
    <location>
        <begin position="25"/>
        <end position="36"/>
    </location>
</feature>
<dbReference type="GeneID" id="85310747"/>
<feature type="region of interest" description="Disordered" evidence="8">
    <location>
        <begin position="539"/>
        <end position="612"/>
    </location>
</feature>
<dbReference type="GO" id="GO:0005789">
    <property type="term" value="C:endoplasmic reticulum membrane"/>
    <property type="evidence" value="ECO:0007669"/>
    <property type="project" value="UniProtKB-SubCell"/>
</dbReference>
<dbReference type="Proteomes" id="UP001244011">
    <property type="component" value="Unassembled WGS sequence"/>
</dbReference>
<keyword evidence="6 9" id="KW-1133">Transmembrane helix</keyword>
<evidence type="ECO:0000313" key="11">
    <source>
        <dbReference type="EMBL" id="KAK1768375.1"/>
    </source>
</evidence>
<proteinExistence type="inferred from homology"/>
<feature type="compositionally biased region" description="Basic and acidic residues" evidence="8">
    <location>
        <begin position="539"/>
        <end position="551"/>
    </location>
</feature>
<feature type="transmembrane region" description="Helical" evidence="9">
    <location>
        <begin position="507"/>
        <end position="526"/>
    </location>
</feature>